<reference evidence="1" key="1">
    <citation type="submission" date="2025-08" db="UniProtKB">
        <authorList>
            <consortium name="Ensembl"/>
        </authorList>
    </citation>
    <scope>IDENTIFICATION</scope>
</reference>
<dbReference type="Proteomes" id="UP000694700">
    <property type="component" value="Unplaced"/>
</dbReference>
<protein>
    <recommendedName>
        <fullName evidence="3">BED-type domain-containing protein</fullName>
    </recommendedName>
</protein>
<dbReference type="PANTHER" id="PTHR47501">
    <property type="entry name" value="TRANSPOSASE-RELATED"/>
    <property type="match status" value="1"/>
</dbReference>
<dbReference type="Ensembl" id="ENSCCRT00015051001.1">
    <property type="protein sequence ID" value="ENSCCRP00015049345.1"/>
    <property type="gene ID" value="ENSCCRG00015020378.1"/>
</dbReference>
<evidence type="ECO:0000313" key="2">
    <source>
        <dbReference type="Proteomes" id="UP000694700"/>
    </source>
</evidence>
<dbReference type="AlphaFoldDB" id="A0A8C1VBX9"/>
<dbReference type="InterPro" id="IPR012337">
    <property type="entry name" value="RNaseH-like_sf"/>
</dbReference>
<sequence length="609" mass="68215">VPLRTVGVFPFIQVCAAVMASQGESKTSFSKWKYAHYFTLVEHKDKNILVKCKLCVSGSKVLSTAINSNSNLLKHLQKLHASTNQAPSAKQQRLDFNRTVSQGQINKAIARYIVENMQPVSTVESPAFRQLISMITCSGGTQQMGRKTFSNYLDKEYSKMESELKTTFEGLDYIAITADIWSVHNKSFLGMTAHWINTATFQHQKAALACKRIKGRHTYDVIAAEIDHIHSLYGLSTKVTATVTDNGSNFVKAFQMYQPESLSDDDDDDDEEDEEVTFTNVADVLDTSTEEGIVLPPHLRCASHTLNLISCSDVDKWLLSNPGTKGIYRSATAKCTALWSKASRSTLASELVGDLVGKKLLVLCSTRWNSFYDAVARIVEIPMTDLSTISNCLELKCIGEREFQFLREYCVIMKPLTVALDILQGEENCYYGTLLPTIEVLMSKESFTHSNICVTVGFFFFLQAIKTRFASVLESNDAILAAVTLPMFKLRWLRDQRKKEMVKGMLAAEFHKLIPHPDSSSYNVQDFFCFEEADDTFSTVETEVMTYLRTAETGMEILKQFPTIKEISLKKNAATPSSAPVERLFSLGSLVLSPKRTSCLTKGLRDFFS</sequence>
<name>A0A8C1VBX9_CYPCA</name>
<dbReference type="SUPFAM" id="SSF53098">
    <property type="entry name" value="Ribonuclease H-like"/>
    <property type="match status" value="1"/>
</dbReference>
<organism evidence="1 2">
    <name type="scientific">Cyprinus carpio</name>
    <name type="common">Common carp</name>
    <dbReference type="NCBI Taxonomy" id="7962"/>
    <lineage>
        <taxon>Eukaryota</taxon>
        <taxon>Metazoa</taxon>
        <taxon>Chordata</taxon>
        <taxon>Craniata</taxon>
        <taxon>Vertebrata</taxon>
        <taxon>Euteleostomi</taxon>
        <taxon>Actinopterygii</taxon>
        <taxon>Neopterygii</taxon>
        <taxon>Teleostei</taxon>
        <taxon>Ostariophysi</taxon>
        <taxon>Cypriniformes</taxon>
        <taxon>Cyprinidae</taxon>
        <taxon>Cyprininae</taxon>
        <taxon>Cyprinus</taxon>
    </lineage>
</organism>
<dbReference type="PANTHER" id="PTHR47501:SF7">
    <property type="entry name" value="TRANSPOSASE"/>
    <property type="match status" value="1"/>
</dbReference>
<evidence type="ECO:0008006" key="3">
    <source>
        <dbReference type="Google" id="ProtNLM"/>
    </source>
</evidence>
<accession>A0A8C1VBX9</accession>
<proteinExistence type="predicted"/>
<evidence type="ECO:0000313" key="1">
    <source>
        <dbReference type="Ensembl" id="ENSCCRP00015049345.1"/>
    </source>
</evidence>